<dbReference type="Proteomes" id="UP000189933">
    <property type="component" value="Unassembled WGS sequence"/>
</dbReference>
<organism evidence="2 3">
    <name type="scientific">Carboxydocella sporoproducens DSM 16521</name>
    <dbReference type="NCBI Taxonomy" id="1121270"/>
    <lineage>
        <taxon>Bacteria</taxon>
        <taxon>Bacillati</taxon>
        <taxon>Bacillota</taxon>
        <taxon>Clostridia</taxon>
        <taxon>Eubacteriales</taxon>
        <taxon>Clostridiales Family XVI. Incertae Sedis</taxon>
        <taxon>Carboxydocella</taxon>
    </lineage>
</organism>
<dbReference type="Pfam" id="PF04296">
    <property type="entry name" value="YlxR"/>
    <property type="match status" value="1"/>
</dbReference>
<proteinExistence type="predicted"/>
<protein>
    <recommendedName>
        <fullName evidence="1">YlxR domain-containing protein</fullName>
    </recommendedName>
</protein>
<dbReference type="InterPro" id="IPR007393">
    <property type="entry name" value="YlxR_dom"/>
</dbReference>
<dbReference type="PANTHER" id="PTHR34215:SF1">
    <property type="entry name" value="YLXR DOMAIN-CONTAINING PROTEIN"/>
    <property type="match status" value="1"/>
</dbReference>
<evidence type="ECO:0000313" key="2">
    <source>
        <dbReference type="EMBL" id="SJZ87179.1"/>
    </source>
</evidence>
<dbReference type="PANTHER" id="PTHR34215">
    <property type="entry name" value="BLL0784 PROTEIN"/>
    <property type="match status" value="1"/>
</dbReference>
<dbReference type="InterPro" id="IPR037465">
    <property type="entry name" value="YlxR"/>
</dbReference>
<keyword evidence="3" id="KW-1185">Reference proteome</keyword>
<dbReference type="CDD" id="cd00279">
    <property type="entry name" value="YlxR"/>
    <property type="match status" value="1"/>
</dbReference>
<dbReference type="SUPFAM" id="SSF64376">
    <property type="entry name" value="YlxR-like"/>
    <property type="match status" value="1"/>
</dbReference>
<name>A0A1T4P6U3_9FIRM</name>
<feature type="domain" description="YlxR" evidence="1">
    <location>
        <begin position="9"/>
        <end position="83"/>
    </location>
</feature>
<evidence type="ECO:0000313" key="3">
    <source>
        <dbReference type="Proteomes" id="UP000189933"/>
    </source>
</evidence>
<dbReference type="InterPro" id="IPR035931">
    <property type="entry name" value="YlxR-like_sf"/>
</dbReference>
<accession>A0A1T4P6U3</accession>
<dbReference type="EMBL" id="FUXM01000010">
    <property type="protein sequence ID" value="SJZ87179.1"/>
    <property type="molecule type" value="Genomic_DNA"/>
</dbReference>
<reference evidence="3" key="1">
    <citation type="submission" date="2017-02" db="EMBL/GenBank/DDBJ databases">
        <authorList>
            <person name="Varghese N."/>
            <person name="Submissions S."/>
        </authorList>
    </citation>
    <scope>NUCLEOTIDE SEQUENCE [LARGE SCALE GENOMIC DNA]</scope>
    <source>
        <strain evidence="3">DSM 16521</strain>
    </source>
</reference>
<dbReference type="NCBIfam" id="NF047356">
    <property type="entry name" value="RNA_bind_RnpM"/>
    <property type="match status" value="1"/>
</dbReference>
<sequence>MKVKKIPERKCVGCQEMKPKKELVRIVRTPEGEVLVDSTGKKNGRGAYICPNLECLKKAVKGKRLDRALSVTIPPELISQLEQELAACETDG</sequence>
<dbReference type="RefSeq" id="WP_078665247.1">
    <property type="nucleotide sequence ID" value="NZ_FUXM01000010.1"/>
</dbReference>
<evidence type="ECO:0000259" key="1">
    <source>
        <dbReference type="Pfam" id="PF04296"/>
    </source>
</evidence>
<dbReference type="AlphaFoldDB" id="A0A1T4P6U3"/>
<dbReference type="Gene3D" id="3.30.1230.10">
    <property type="entry name" value="YlxR-like"/>
    <property type="match status" value="1"/>
</dbReference>
<gene>
    <name evidence="2" type="ORF">SAMN02745885_01163</name>
</gene>